<sequence length="894" mass="104176">MADTQLVDKVLQMLNEEKWTRTTLQNYSLSSLKELDLVIDEAEAAGLFDELHTICSEQLSHTKNSVIALYIAGMISLRKQPSDESYLSQLMDLFAEGKRGNIVEYICLRILDYGENKIALTRLAECYEGEEKAEQRFAVWERLVKIDYEEADIVKLIAERKDRQGEREAAIDYYKKALLRYINKGLPTNVRELWLKLVDYCPEDIDFFFHVQKKIASQVSPDKAAMLLMDLYNHYKAKKEWNTALDILKIVIDYDEKNPAMRKELIECYSGKYAEHSRLQDYLKMSNIAQSYRSLHEAMDDFEKHIVFDVGNFVFHRTWNIGRIASVKGDEVTIDFAKSRGHKMSLKMAIDSLMPLARDHIWVLKAIWPKEKLREKVKSDLVWTLKTIIKSFNNSADFKRIKAELVPSVLSASEWNGWSAKAKDKLKTDASFGNAENDISTFIVRDRPLSFEEKVYIQFKAEKGFFARVAYFRDYLESNDFDSEYFTEMFGYFTSFLKSYQSVDEHVIASYLLLKEFTGKNKRFQLPTTLQFAQLFQEVTNPLEVYLSIKDSDLRNSYIQHIKNFVSNWPEFFLKLLPYARSKWMLDALKNAGHSDKLKRMAMEIVENYKDYREAFIWLVKDLREEPWFAELGIVYEKILLTLLHILDITYKEIDNHKNTTENRKINKLVENILFKDKVLETFLLDTNIETTERVYALLMDIKEVDPAIKLAIKRKISEKYPSLRFFGEEEKLTVSRGLMVTAAKYTEKQKLLETIMEVDVPQNQKEISFALSLGDLRENAEYKAAKEKQDELNARVGKLKNELERAQIFDTSTISTSKISFGTAVSLFNELNGEVERYTILGPWESDPAKNIISYLSPLGKKLFGHKTGEHLSFTIHDRKFQYRIDSIEAAKI</sequence>
<dbReference type="NCBIfam" id="NF011309">
    <property type="entry name" value="PRK14720.1"/>
    <property type="match status" value="1"/>
</dbReference>
<dbReference type="GO" id="GO:0006354">
    <property type="term" value="P:DNA-templated transcription elongation"/>
    <property type="evidence" value="ECO:0007669"/>
    <property type="project" value="TreeGrafter"/>
</dbReference>
<comment type="caution">
    <text evidence="7">The sequence shown here is derived from an EMBL/GenBank/DDBJ whole genome shotgun (WGS) entry which is preliminary data.</text>
</comment>
<dbReference type="GO" id="GO:0003746">
    <property type="term" value="F:translation elongation factor activity"/>
    <property type="evidence" value="ECO:0007669"/>
    <property type="project" value="UniProtKB-KW"/>
</dbReference>
<organism evidence="7">
    <name type="scientific">bioreactor metagenome</name>
    <dbReference type="NCBI Taxonomy" id="1076179"/>
    <lineage>
        <taxon>unclassified sequences</taxon>
        <taxon>metagenomes</taxon>
        <taxon>ecological metagenomes</taxon>
    </lineage>
</organism>
<accession>A0A644THE4</accession>
<evidence type="ECO:0000313" key="7">
    <source>
        <dbReference type="EMBL" id="MPL66376.1"/>
    </source>
</evidence>
<dbReference type="Pfam" id="PF03449">
    <property type="entry name" value="GreA_GreB_N"/>
    <property type="match status" value="1"/>
</dbReference>
<comment type="function">
    <text evidence="4">Necessary for efficient RNA polymerase transcription elongation past template-encoded arresting sites. The arresting sites in DNA have the property of trapping a certain fraction of elongating RNA polymerases that pass through, resulting in locked ternary complexes. Cleavage of the nascent transcript by cleavage factors such as GreA or GreB allows the resumption of elongation from the new 3'terminus. GreA releases sequences of 2 to 3 nucleotides.</text>
</comment>
<evidence type="ECO:0000256" key="4">
    <source>
        <dbReference type="ARBA" id="ARBA00024916"/>
    </source>
</evidence>
<dbReference type="NCBIfam" id="TIGR01462">
    <property type="entry name" value="greA"/>
    <property type="match status" value="1"/>
</dbReference>
<protein>
    <submittedName>
        <fullName evidence="7">Transcription elongation factor GreA</fullName>
    </submittedName>
</protein>
<evidence type="ECO:0000256" key="2">
    <source>
        <dbReference type="ARBA" id="ARBA00023125"/>
    </source>
</evidence>
<dbReference type="Gene3D" id="3.10.50.30">
    <property type="entry name" value="Transcription elongation factor, GreA/GreB, C-terminal domain"/>
    <property type="match status" value="1"/>
</dbReference>
<dbReference type="Gene3D" id="1.25.40.10">
    <property type="entry name" value="Tetratricopeptide repeat domain"/>
    <property type="match status" value="1"/>
</dbReference>
<reference evidence="7" key="1">
    <citation type="submission" date="2019-08" db="EMBL/GenBank/DDBJ databases">
        <authorList>
            <person name="Kucharzyk K."/>
            <person name="Murdoch R.W."/>
            <person name="Higgins S."/>
            <person name="Loffler F."/>
        </authorList>
    </citation>
    <scope>NUCLEOTIDE SEQUENCE</scope>
</reference>
<dbReference type="InterPro" id="IPR028624">
    <property type="entry name" value="Tscrpt_elong_fac_GreA/B"/>
</dbReference>
<dbReference type="PANTHER" id="PTHR30437:SF4">
    <property type="entry name" value="TRANSCRIPTION ELONGATION FACTOR GREA"/>
    <property type="match status" value="1"/>
</dbReference>
<dbReference type="Pfam" id="PF01272">
    <property type="entry name" value="GreA_GreB"/>
    <property type="match status" value="1"/>
</dbReference>
<feature type="domain" description="Transcription elongation factor GreA/GreB N-terminal" evidence="6">
    <location>
        <begin position="740"/>
        <end position="809"/>
    </location>
</feature>
<dbReference type="EMBL" id="VSSQ01000032">
    <property type="protein sequence ID" value="MPL66376.1"/>
    <property type="molecule type" value="Genomic_DNA"/>
</dbReference>
<dbReference type="FunFam" id="1.10.287.180:FF:000001">
    <property type="entry name" value="Transcription elongation factor GreA"/>
    <property type="match status" value="1"/>
</dbReference>
<proteinExistence type="inferred from homology"/>
<evidence type="ECO:0000259" key="5">
    <source>
        <dbReference type="Pfam" id="PF01272"/>
    </source>
</evidence>
<dbReference type="SUPFAM" id="SSF54534">
    <property type="entry name" value="FKBP-like"/>
    <property type="match status" value="1"/>
</dbReference>
<dbReference type="InterPro" id="IPR022691">
    <property type="entry name" value="Tscrpt_elong_fac_GreA/B_N"/>
</dbReference>
<dbReference type="GO" id="GO:0032784">
    <property type="term" value="P:regulation of DNA-templated transcription elongation"/>
    <property type="evidence" value="ECO:0007669"/>
    <property type="project" value="InterPro"/>
</dbReference>
<dbReference type="InterPro" id="IPR001437">
    <property type="entry name" value="Tscrpt_elong_fac_GreA/B_C"/>
</dbReference>
<keyword evidence="7" id="KW-0648">Protein biosynthesis</keyword>
<keyword evidence="3" id="KW-0804">Transcription</keyword>
<dbReference type="InterPro" id="IPR016024">
    <property type="entry name" value="ARM-type_fold"/>
</dbReference>
<dbReference type="InterPro" id="IPR011990">
    <property type="entry name" value="TPR-like_helical_dom_sf"/>
</dbReference>
<evidence type="ECO:0000256" key="1">
    <source>
        <dbReference type="ARBA" id="ARBA00023015"/>
    </source>
</evidence>
<dbReference type="SUPFAM" id="SSF46557">
    <property type="entry name" value="GreA transcript cleavage protein, N-terminal domain"/>
    <property type="match status" value="1"/>
</dbReference>
<gene>
    <name evidence="7" type="primary">greA_6</name>
    <name evidence="7" type="ORF">SDC9_12049</name>
</gene>
<keyword evidence="1" id="KW-0805">Transcription regulation</keyword>
<dbReference type="SUPFAM" id="SSF48371">
    <property type="entry name" value="ARM repeat"/>
    <property type="match status" value="1"/>
</dbReference>
<dbReference type="PANTHER" id="PTHR30437">
    <property type="entry name" value="TRANSCRIPTION ELONGATION FACTOR GREA"/>
    <property type="match status" value="1"/>
</dbReference>
<keyword evidence="7" id="KW-0251">Elongation factor</keyword>
<evidence type="ECO:0000256" key="3">
    <source>
        <dbReference type="ARBA" id="ARBA00023163"/>
    </source>
</evidence>
<keyword evidence="2" id="KW-0238">DNA-binding</keyword>
<evidence type="ECO:0000259" key="6">
    <source>
        <dbReference type="Pfam" id="PF03449"/>
    </source>
</evidence>
<dbReference type="Gene3D" id="1.10.287.180">
    <property type="entry name" value="Transcription elongation factor, GreA/GreB, N-terminal domain"/>
    <property type="match status" value="1"/>
</dbReference>
<dbReference type="InterPro" id="IPR036805">
    <property type="entry name" value="Tscrpt_elong_fac_GreA/B_N_sf"/>
</dbReference>
<dbReference type="GO" id="GO:0003677">
    <property type="term" value="F:DNA binding"/>
    <property type="evidence" value="ECO:0007669"/>
    <property type="project" value="UniProtKB-KW"/>
</dbReference>
<dbReference type="GO" id="GO:0070063">
    <property type="term" value="F:RNA polymerase binding"/>
    <property type="evidence" value="ECO:0007669"/>
    <property type="project" value="InterPro"/>
</dbReference>
<dbReference type="HAMAP" id="MF_00105">
    <property type="entry name" value="GreA_GreB"/>
    <property type="match status" value="1"/>
</dbReference>
<name>A0A644THE4_9ZZZZ</name>
<dbReference type="AlphaFoldDB" id="A0A644THE4"/>
<dbReference type="InterPro" id="IPR036953">
    <property type="entry name" value="GreA/GreB_C_sf"/>
</dbReference>
<dbReference type="InterPro" id="IPR023459">
    <property type="entry name" value="Tscrpt_elong_fac_GreA/B_fam"/>
</dbReference>
<feature type="domain" description="Transcription elongation factor GreA/GreB C-terminal" evidence="5">
    <location>
        <begin position="817"/>
        <end position="890"/>
    </location>
</feature>
<dbReference type="InterPro" id="IPR006359">
    <property type="entry name" value="Tscrpt_elong_fac_GreA"/>
</dbReference>